<evidence type="ECO:0000259" key="2">
    <source>
        <dbReference type="Pfam" id="PF13477"/>
    </source>
</evidence>
<dbReference type="InterPro" id="IPR001296">
    <property type="entry name" value="Glyco_trans_1"/>
</dbReference>
<protein>
    <submittedName>
        <fullName evidence="3">Glycosyltransferase family 4 protein</fullName>
        <ecNumber evidence="3">2.4.-.-</ecNumber>
    </submittedName>
</protein>
<dbReference type="EMBL" id="JASCRZ010000005">
    <property type="protein sequence ID" value="MDI5895571.1"/>
    <property type="molecule type" value="Genomic_DNA"/>
</dbReference>
<dbReference type="EC" id="2.4.-.-" evidence="3"/>
<dbReference type="RefSeq" id="WP_282717926.1">
    <property type="nucleotide sequence ID" value="NZ_JASCRZ010000005.1"/>
</dbReference>
<name>A0ABT6VCB1_9FLAO</name>
<keyword evidence="4" id="KW-1185">Reference proteome</keyword>
<feature type="domain" description="Glycosyl transferase family 1" evidence="1">
    <location>
        <begin position="264"/>
        <end position="343"/>
    </location>
</feature>
<dbReference type="GO" id="GO:0016757">
    <property type="term" value="F:glycosyltransferase activity"/>
    <property type="evidence" value="ECO:0007669"/>
    <property type="project" value="UniProtKB-KW"/>
</dbReference>
<dbReference type="PANTHER" id="PTHR12526:SF630">
    <property type="entry name" value="GLYCOSYLTRANSFERASE"/>
    <property type="match status" value="1"/>
</dbReference>
<keyword evidence="3" id="KW-0328">Glycosyltransferase</keyword>
<dbReference type="CDD" id="cd03801">
    <property type="entry name" value="GT4_PimA-like"/>
    <property type="match status" value="1"/>
</dbReference>
<keyword evidence="3" id="KW-0808">Transferase</keyword>
<evidence type="ECO:0000259" key="1">
    <source>
        <dbReference type="Pfam" id="PF00534"/>
    </source>
</evidence>
<reference evidence="3 4" key="1">
    <citation type="submission" date="2023-04" db="EMBL/GenBank/DDBJ databases">
        <title>Two novel species of Flavobacterium.</title>
        <authorList>
            <person name="Liu Q."/>
            <person name="Xin Y.-H."/>
        </authorList>
    </citation>
    <scope>NUCLEOTIDE SEQUENCE [LARGE SCALE GENOMIC DNA]</scope>
    <source>
        <strain evidence="3 4">LB1P51</strain>
    </source>
</reference>
<dbReference type="InterPro" id="IPR028098">
    <property type="entry name" value="Glyco_trans_4-like_N"/>
</dbReference>
<organism evidence="3 4">
    <name type="scientific">Flavobacterium algoritolerans</name>
    <dbReference type="NCBI Taxonomy" id="3041254"/>
    <lineage>
        <taxon>Bacteria</taxon>
        <taxon>Pseudomonadati</taxon>
        <taxon>Bacteroidota</taxon>
        <taxon>Flavobacteriia</taxon>
        <taxon>Flavobacteriales</taxon>
        <taxon>Flavobacteriaceae</taxon>
        <taxon>Flavobacterium</taxon>
    </lineage>
</organism>
<sequence>MKILMVSIPNHHFFQWVNQLEGVGFEVYWFDSTDGGPKVERIKWVNQIKGWKLRWDFPFRNRIKEAFPSLYETMQWYNERSIQDVFEQKLEEIKPDIVHCFEMKLGGLPILDSMQKYKEIPFVYSSWGSDIFYHKEIGIPQTKFQSFLRRINYIITDCKRDYEIAKNNGFVNELLGVYIGNGGLDIDKTKIKAVNDRNTILIKGYDDGVGKACEIIEALALVSFAVLQHYKIIVYSCDQVVADAIANNSFFTNLDVTIYKRGQFVANADLLGYMGQSAIHIANSLSDGLPTSSVEAMGMGAFPIQSNPGAVSEEVITHGVNGFLIENPFDTAEIARLIIEGLTRVVLRETAQRYNVNYVDAHFNRAKLQSKIIALYQNVNLL</sequence>
<accession>A0ABT6VCB1</accession>
<gene>
    <name evidence="3" type="ORF">QLS65_11780</name>
</gene>
<feature type="domain" description="Glycosyltransferase subfamily 4-like N-terminal" evidence="2">
    <location>
        <begin position="90"/>
        <end position="153"/>
    </location>
</feature>
<dbReference type="SUPFAM" id="SSF53756">
    <property type="entry name" value="UDP-Glycosyltransferase/glycogen phosphorylase"/>
    <property type="match status" value="1"/>
</dbReference>
<dbReference type="Pfam" id="PF13477">
    <property type="entry name" value="Glyco_trans_4_2"/>
    <property type="match status" value="1"/>
</dbReference>
<evidence type="ECO:0000313" key="3">
    <source>
        <dbReference type="EMBL" id="MDI5895571.1"/>
    </source>
</evidence>
<dbReference type="PANTHER" id="PTHR12526">
    <property type="entry name" value="GLYCOSYLTRANSFERASE"/>
    <property type="match status" value="1"/>
</dbReference>
<comment type="caution">
    <text evidence="3">The sequence shown here is derived from an EMBL/GenBank/DDBJ whole genome shotgun (WGS) entry which is preliminary data.</text>
</comment>
<dbReference type="Pfam" id="PF00534">
    <property type="entry name" value="Glycos_transf_1"/>
    <property type="match status" value="1"/>
</dbReference>
<proteinExistence type="predicted"/>
<evidence type="ECO:0000313" key="4">
    <source>
        <dbReference type="Proteomes" id="UP001243403"/>
    </source>
</evidence>
<dbReference type="Gene3D" id="3.40.50.2000">
    <property type="entry name" value="Glycogen Phosphorylase B"/>
    <property type="match status" value="2"/>
</dbReference>
<dbReference type="Proteomes" id="UP001243403">
    <property type="component" value="Unassembled WGS sequence"/>
</dbReference>